<evidence type="ECO:0000313" key="5">
    <source>
        <dbReference type="Proteomes" id="UP001249851"/>
    </source>
</evidence>
<keyword evidence="5" id="KW-1185">Reference proteome</keyword>
<evidence type="ECO:0000313" key="4">
    <source>
        <dbReference type="EMBL" id="KAK2558166.1"/>
    </source>
</evidence>
<reference evidence="4" key="1">
    <citation type="journal article" date="2023" name="G3 (Bethesda)">
        <title>Whole genome assembly and annotation of the endangered Caribbean coral Acropora cervicornis.</title>
        <authorList>
            <person name="Selwyn J.D."/>
            <person name="Vollmer S.V."/>
        </authorList>
    </citation>
    <scope>NUCLEOTIDE SEQUENCE</scope>
    <source>
        <strain evidence="4">K2</strain>
    </source>
</reference>
<dbReference type="Gene3D" id="3.40.50.1820">
    <property type="entry name" value="alpha/beta hydrolase"/>
    <property type="match status" value="1"/>
</dbReference>
<evidence type="ECO:0000256" key="2">
    <source>
        <dbReference type="ARBA" id="ARBA00012423"/>
    </source>
</evidence>
<comment type="similarity">
    <text evidence="1">Belongs to the AB hydrolase superfamily. AB hydrolase 2 family.</text>
</comment>
<comment type="caution">
    <text evidence="4">The sequence shown here is derived from an EMBL/GenBank/DDBJ whole genome shotgun (WGS) entry which is preliminary data.</text>
</comment>
<dbReference type="AlphaFoldDB" id="A0AAD9V1X0"/>
<dbReference type="GO" id="GO:0052689">
    <property type="term" value="F:carboxylic ester hydrolase activity"/>
    <property type="evidence" value="ECO:0007669"/>
    <property type="project" value="TreeGrafter"/>
</dbReference>
<dbReference type="GO" id="GO:0005737">
    <property type="term" value="C:cytoplasm"/>
    <property type="evidence" value="ECO:0007669"/>
    <property type="project" value="TreeGrafter"/>
</dbReference>
<dbReference type="EMBL" id="JARQWQ010000045">
    <property type="protein sequence ID" value="KAK2558166.1"/>
    <property type="molecule type" value="Genomic_DNA"/>
</dbReference>
<organism evidence="4 5">
    <name type="scientific">Acropora cervicornis</name>
    <name type="common">Staghorn coral</name>
    <dbReference type="NCBI Taxonomy" id="6130"/>
    <lineage>
        <taxon>Eukaryota</taxon>
        <taxon>Metazoa</taxon>
        <taxon>Cnidaria</taxon>
        <taxon>Anthozoa</taxon>
        <taxon>Hexacorallia</taxon>
        <taxon>Scleractinia</taxon>
        <taxon>Astrocoeniina</taxon>
        <taxon>Acroporidae</taxon>
        <taxon>Acropora</taxon>
    </lineage>
</organism>
<evidence type="ECO:0000259" key="3">
    <source>
        <dbReference type="Pfam" id="PF02230"/>
    </source>
</evidence>
<dbReference type="Proteomes" id="UP001249851">
    <property type="component" value="Unassembled WGS sequence"/>
</dbReference>
<dbReference type="Pfam" id="PF02230">
    <property type="entry name" value="Abhydrolase_2"/>
    <property type="match status" value="1"/>
</dbReference>
<name>A0AAD9V1X0_ACRCE</name>
<dbReference type="GO" id="GO:0008474">
    <property type="term" value="F:palmitoyl-(protein) hydrolase activity"/>
    <property type="evidence" value="ECO:0007669"/>
    <property type="project" value="UniProtKB-EC"/>
</dbReference>
<sequence length="347" mass="37963">MIPELSSFQIRSQDAGCYVYVLEFYVWQHVLTDVFTRDLLLMCLGSVWNNRLPLDLSAAFRASTMLLISRARASANSATLIPLGACEKIEGVDFTDDVNPGMQGLFLFRQALLSATFLEESPDAILQLIFLHGLGDTGHGWSEGFSSLKGLQHVKFICPNATVSPVTLNGGFRMPSWFDILTLNMPGPEDEEGIKRAAGQNEEIKSGIPSERIVLGGFSQGGALAVYTALTMEKTLGGILLLSSWLPIYKSFPACIKGNSKTPILQCHGKLDPVVAFRFGEMTRDVLKSFCSKLEFKSYADMAHSSSPESEGLGPFESSLLEVEHSVSSPPSLSSAFPPRFRVHWVS</sequence>
<proteinExistence type="inferred from homology"/>
<dbReference type="PANTHER" id="PTHR10655">
    <property type="entry name" value="LYSOPHOSPHOLIPASE-RELATED"/>
    <property type="match status" value="1"/>
</dbReference>
<dbReference type="InterPro" id="IPR050565">
    <property type="entry name" value="LYPA1-2/EST-like"/>
</dbReference>
<dbReference type="SUPFAM" id="SSF53474">
    <property type="entry name" value="alpha/beta-Hydrolases"/>
    <property type="match status" value="1"/>
</dbReference>
<dbReference type="EC" id="3.1.2.22" evidence="2"/>
<dbReference type="InterPro" id="IPR003140">
    <property type="entry name" value="PLipase/COase/thioEstase"/>
</dbReference>
<feature type="domain" description="Phospholipase/carboxylesterase/thioesterase" evidence="3">
    <location>
        <begin position="128"/>
        <end position="309"/>
    </location>
</feature>
<dbReference type="InterPro" id="IPR029058">
    <property type="entry name" value="AB_hydrolase_fold"/>
</dbReference>
<evidence type="ECO:0000256" key="1">
    <source>
        <dbReference type="ARBA" id="ARBA00006499"/>
    </source>
</evidence>
<protein>
    <recommendedName>
        <fullName evidence="2">palmitoyl-protein hydrolase</fullName>
        <ecNumber evidence="2">3.1.2.22</ecNumber>
    </recommendedName>
</protein>
<gene>
    <name evidence="4" type="ORF">P5673_019279</name>
</gene>
<dbReference type="PANTHER" id="PTHR10655:SF68">
    <property type="entry name" value="PALMITOYL-PROTEIN HYDROLASE"/>
    <property type="match status" value="1"/>
</dbReference>
<accession>A0AAD9V1X0</accession>
<reference evidence="4" key="2">
    <citation type="journal article" date="2023" name="Science">
        <title>Genomic signatures of disease resistance in endangered staghorn corals.</title>
        <authorList>
            <person name="Vollmer S.V."/>
            <person name="Selwyn J.D."/>
            <person name="Despard B.A."/>
            <person name="Roesel C.L."/>
        </authorList>
    </citation>
    <scope>NUCLEOTIDE SEQUENCE</scope>
    <source>
        <strain evidence="4">K2</strain>
    </source>
</reference>